<dbReference type="Proteomes" id="UP000267159">
    <property type="component" value="Unassembled WGS sequence"/>
</dbReference>
<proteinExistence type="predicted"/>
<evidence type="ECO:0000313" key="6">
    <source>
        <dbReference type="Proteomes" id="UP000491181"/>
    </source>
</evidence>
<dbReference type="InterPro" id="IPR032483">
    <property type="entry name" value="DUF5053"/>
</dbReference>
<name>A0A3L8A8D7_9BACE</name>
<protein>
    <submittedName>
        <fullName evidence="2">DUF5053 domain-containing protein</fullName>
    </submittedName>
</protein>
<dbReference type="RefSeq" id="WP_121766889.1">
    <property type="nucleotide sequence ID" value="NZ_BLLS01000029.1"/>
</dbReference>
<dbReference type="Proteomes" id="UP000298073">
    <property type="component" value="Unassembled WGS sequence"/>
</dbReference>
<reference evidence="3 5" key="2">
    <citation type="submission" date="2019-03" db="EMBL/GenBank/DDBJ databases">
        <title>Diversity of the mouse oral microbiome.</title>
        <authorList>
            <person name="Joseph S."/>
            <person name="Aduse-Opoku J."/>
            <person name="Curtis M."/>
            <person name="Wade W."/>
            <person name="Hashim A."/>
        </authorList>
    </citation>
    <scope>NUCLEOTIDE SEQUENCE [LARGE SCALE GENOMIC DNA]</scope>
    <source>
        <strain evidence="3 5">P2318</strain>
    </source>
</reference>
<evidence type="ECO:0000313" key="4">
    <source>
        <dbReference type="Proteomes" id="UP000267159"/>
    </source>
</evidence>
<reference evidence="2 4" key="1">
    <citation type="submission" date="2018-09" db="EMBL/GenBank/DDBJ databases">
        <title>Murine metabolic-syndrome-specific gut microbial biobank.</title>
        <authorList>
            <person name="Liu C."/>
        </authorList>
    </citation>
    <scope>NUCLEOTIDE SEQUENCE [LARGE SCALE GENOMIC DNA]</scope>
    <source>
        <strain evidence="2 4">0.1X-D8-26</strain>
    </source>
</reference>
<accession>A0A3L8A8D7</accession>
<evidence type="ECO:0000313" key="1">
    <source>
        <dbReference type="EMBL" id="GFH86077.1"/>
    </source>
</evidence>
<dbReference type="Proteomes" id="UP000491181">
    <property type="component" value="Unassembled WGS sequence"/>
</dbReference>
<dbReference type="EMBL" id="BLLS01000029">
    <property type="protein sequence ID" value="GFH86077.1"/>
    <property type="molecule type" value="Genomic_DNA"/>
</dbReference>
<organism evidence="2 4">
    <name type="scientific">Bacteroides acidifaciens</name>
    <dbReference type="NCBI Taxonomy" id="85831"/>
    <lineage>
        <taxon>Bacteria</taxon>
        <taxon>Pseudomonadati</taxon>
        <taxon>Bacteroidota</taxon>
        <taxon>Bacteroidia</taxon>
        <taxon>Bacteroidales</taxon>
        <taxon>Bacteroidaceae</taxon>
        <taxon>Bacteroides</taxon>
    </lineage>
</organism>
<dbReference type="EMBL" id="RAZM01000027">
    <property type="protein sequence ID" value="RLT80108.1"/>
    <property type="molecule type" value="Genomic_DNA"/>
</dbReference>
<dbReference type="Pfam" id="PF16476">
    <property type="entry name" value="DUF5053"/>
    <property type="match status" value="1"/>
</dbReference>
<dbReference type="OrthoDB" id="1439243at2"/>
<sequence length="140" mass="16320">MDKQIEDKIRGLVSKFYLLRTKEGSEEFDKIWQELNAEIPLEERREAGRILREAMQEARERRKRTDVDVRTGMGDLCDVLSLSYIAQHYFQKDRSWLAQRINGNIVNGKPCAFTESELEILKFALNDIKSKLSGTILNIK</sequence>
<evidence type="ECO:0000313" key="5">
    <source>
        <dbReference type="Proteomes" id="UP000298073"/>
    </source>
</evidence>
<gene>
    <name evidence="2" type="ORF">D7Y07_10195</name>
    <name evidence="3" type="ORF">E4T97_08640</name>
    <name evidence="1" type="ORF">IMSAGC001_01483</name>
</gene>
<dbReference type="EMBL" id="SPPV01000015">
    <property type="protein sequence ID" value="TFU49904.1"/>
    <property type="molecule type" value="Genomic_DNA"/>
</dbReference>
<dbReference type="AlphaFoldDB" id="A0A3L8A8D7"/>
<reference evidence="1 6" key="3">
    <citation type="journal article" date="2020" name="Microbiome">
        <title>Single-cell genomics of uncultured bacteria reveals dietary fiber responders in the mouse gut microbiota.</title>
        <authorList>
            <person name="Chijiiwa R."/>
            <person name="Hosokawa M."/>
            <person name="Kogawa M."/>
            <person name="Nishikawa Y."/>
            <person name="Ide K."/>
            <person name="Sakanashi C."/>
            <person name="Takahashi K."/>
            <person name="Takeyama H."/>
        </authorList>
    </citation>
    <scope>NUCLEOTIDE SEQUENCE [LARGE SCALE GENOMIC DNA]</scope>
    <source>
        <strain evidence="1">IMSAGC_001</strain>
    </source>
</reference>
<comment type="caution">
    <text evidence="2">The sequence shown here is derived from an EMBL/GenBank/DDBJ whole genome shotgun (WGS) entry which is preliminary data.</text>
</comment>
<evidence type="ECO:0000313" key="3">
    <source>
        <dbReference type="EMBL" id="TFU49904.1"/>
    </source>
</evidence>
<evidence type="ECO:0000313" key="2">
    <source>
        <dbReference type="EMBL" id="RLT80108.1"/>
    </source>
</evidence>
<dbReference type="STRING" id="1235814.GCA_000613385_00884"/>